<evidence type="ECO:0000256" key="9">
    <source>
        <dbReference type="ARBA" id="ARBA00023235"/>
    </source>
</evidence>
<dbReference type="Pfam" id="PF16124">
    <property type="entry name" value="RecQ_Zn_bind"/>
    <property type="match status" value="1"/>
</dbReference>
<dbReference type="GO" id="GO:0009378">
    <property type="term" value="F:four-way junction helicase activity"/>
    <property type="evidence" value="ECO:0007669"/>
    <property type="project" value="TreeGrafter"/>
</dbReference>
<dbReference type="Pfam" id="PF00270">
    <property type="entry name" value="DEAD"/>
    <property type="match status" value="1"/>
</dbReference>
<evidence type="ECO:0000256" key="12">
    <source>
        <dbReference type="ARBA" id="ARBA00044535"/>
    </source>
</evidence>
<dbReference type="InterPro" id="IPR032284">
    <property type="entry name" value="RecQ_Zn-bd"/>
</dbReference>
<dbReference type="InterPro" id="IPR044876">
    <property type="entry name" value="HRDC_dom_sf"/>
</dbReference>
<evidence type="ECO:0000256" key="4">
    <source>
        <dbReference type="ARBA" id="ARBA00022741"/>
    </source>
</evidence>
<comment type="cofactor">
    <cofactor evidence="1">
        <name>Mg(2+)</name>
        <dbReference type="ChEBI" id="CHEBI:18420"/>
    </cofactor>
</comment>
<dbReference type="InterPro" id="IPR014001">
    <property type="entry name" value="Helicase_ATP-bd"/>
</dbReference>
<feature type="coiled-coil region" evidence="14">
    <location>
        <begin position="590"/>
        <end position="617"/>
    </location>
</feature>
<dbReference type="PANTHER" id="PTHR13710">
    <property type="entry name" value="DNA HELICASE RECQ FAMILY MEMBER"/>
    <property type="match status" value="1"/>
</dbReference>
<dbReference type="GO" id="GO:0005524">
    <property type="term" value="F:ATP binding"/>
    <property type="evidence" value="ECO:0007669"/>
    <property type="project" value="UniProtKB-KW"/>
</dbReference>
<dbReference type="GO" id="GO:0006281">
    <property type="term" value="P:DNA repair"/>
    <property type="evidence" value="ECO:0007669"/>
    <property type="project" value="TreeGrafter"/>
</dbReference>
<keyword evidence="3" id="KW-0479">Metal-binding</keyword>
<dbReference type="GO" id="GO:0030894">
    <property type="term" value="C:replisome"/>
    <property type="evidence" value="ECO:0007669"/>
    <property type="project" value="TreeGrafter"/>
</dbReference>
<keyword evidence="6 18" id="KW-0347">Helicase</keyword>
<evidence type="ECO:0000256" key="7">
    <source>
        <dbReference type="ARBA" id="ARBA00022840"/>
    </source>
</evidence>
<proteinExistence type="inferred from homology"/>
<feature type="domain" description="Helicase ATP-binding" evidence="16">
    <location>
        <begin position="24"/>
        <end position="192"/>
    </location>
</feature>
<dbReference type="SMART" id="SM00490">
    <property type="entry name" value="HELICc"/>
    <property type="match status" value="1"/>
</dbReference>
<keyword evidence="5" id="KW-0378">Hydrolase</keyword>
<dbReference type="PROSITE" id="PS51192">
    <property type="entry name" value="HELICASE_ATP_BIND_1"/>
    <property type="match status" value="1"/>
</dbReference>
<dbReference type="GO" id="GO:0043138">
    <property type="term" value="F:3'-5' DNA helicase activity"/>
    <property type="evidence" value="ECO:0007669"/>
    <property type="project" value="UniProtKB-EC"/>
</dbReference>
<dbReference type="PROSITE" id="PS50967">
    <property type="entry name" value="HRDC"/>
    <property type="match status" value="1"/>
</dbReference>
<sequence>MELVELLRSVFGFAGFRENQEAVCRAVAGGRDALLVMPTGAGKSICYQLPALARGGPAVVVSPLIALMDDQSARLASHGVRTARIHSGVPREEARQACREYLDGTLQFLFIAPERLRVPGFPEMLARRTPALIAVDEAHCISGWGHDFRPDYRTLGEWLPMLRPAPIIALTATATPRVQQDIVTQLRLENPALFVHGFRRENLALEVVEMSKPRRSEFIQDYLKAAERRPAIVYAPSRKAADELAAELGEGFPAAAYHAGLEPAVRERVQRSFLAGEIEVVVATIAFGMGIDKADIRTVMHAALPGSVEAYYQEIGRAGRDGRRSRAILLHSFADRKMHESFFERDYPPVEDLARVARVLTEEFAAPEDLWEKLRMSPDVFGRAVDKLAAQGAAAVDVEGRVRGLLRVTDAGRWRGGYQAQREHRQAQLDDMAAFAEGAQCRMSALVRHFGDTPGAPCGICDFCSPETAVAARFVEPDAQEGRQLRRILRELKDGGGRSVGRLQTEAGVDGDRRAFDALLDGLARAGMVTLTTETWTNPEGREVTYRKAALTYEGRSWQEPEPLPVLLRAVGEDGAAAAAPKKKKAASGLGKAEVAAVDLTAEQTELENRLRTWRKAQAAATGKPAFLVLTDAALRGLAAAGPRNLADLTTIHGIGPVKAERYGAELVAICRGD</sequence>
<evidence type="ECO:0000256" key="5">
    <source>
        <dbReference type="ARBA" id="ARBA00022801"/>
    </source>
</evidence>
<dbReference type="Gene3D" id="1.10.150.80">
    <property type="entry name" value="HRDC domain"/>
    <property type="match status" value="1"/>
</dbReference>
<comment type="catalytic activity">
    <reaction evidence="10">
        <text>Couples ATP hydrolysis with the unwinding of duplex DNA by translocating in the 3'-5' direction.</text>
        <dbReference type="EC" id="5.6.2.4"/>
    </reaction>
</comment>
<keyword evidence="4" id="KW-0547">Nucleotide-binding</keyword>
<dbReference type="EMBL" id="DTKL01000019">
    <property type="protein sequence ID" value="HGY93799.1"/>
    <property type="molecule type" value="Genomic_DNA"/>
</dbReference>
<dbReference type="PROSITE" id="PS51194">
    <property type="entry name" value="HELICASE_CTER"/>
    <property type="match status" value="1"/>
</dbReference>
<keyword evidence="7" id="KW-0067">ATP-binding</keyword>
<dbReference type="SUPFAM" id="SSF47819">
    <property type="entry name" value="HRDC-like"/>
    <property type="match status" value="1"/>
</dbReference>
<dbReference type="SMART" id="SM00341">
    <property type="entry name" value="HRDC"/>
    <property type="match status" value="1"/>
</dbReference>
<dbReference type="InterPro" id="IPR010997">
    <property type="entry name" value="HRDC-like_sf"/>
</dbReference>
<dbReference type="GO" id="GO:0005737">
    <property type="term" value="C:cytoplasm"/>
    <property type="evidence" value="ECO:0007669"/>
    <property type="project" value="TreeGrafter"/>
</dbReference>
<evidence type="ECO:0000256" key="6">
    <source>
        <dbReference type="ARBA" id="ARBA00022806"/>
    </source>
</evidence>
<feature type="domain" description="HRDC" evidence="15">
    <location>
        <begin position="601"/>
        <end position="674"/>
    </location>
</feature>
<comment type="caution">
    <text evidence="18">The sequence shown here is derived from an EMBL/GenBank/DDBJ whole genome shotgun (WGS) entry which is preliminary data.</text>
</comment>
<dbReference type="Pfam" id="PF00271">
    <property type="entry name" value="Helicase_C"/>
    <property type="match status" value="1"/>
</dbReference>
<keyword evidence="14" id="KW-0175">Coiled coil</keyword>
<protein>
    <recommendedName>
        <fullName evidence="12">ATP-dependent DNA helicase RecQ</fullName>
        <ecNumber evidence="11">5.6.2.4</ecNumber>
    </recommendedName>
    <alternativeName>
        <fullName evidence="13">DNA 3'-5' helicase RecQ</fullName>
    </alternativeName>
</protein>
<keyword evidence="9" id="KW-0413">Isomerase</keyword>
<evidence type="ECO:0000256" key="2">
    <source>
        <dbReference type="ARBA" id="ARBA00005446"/>
    </source>
</evidence>
<dbReference type="InterPro" id="IPR001650">
    <property type="entry name" value="Helicase_C-like"/>
</dbReference>
<dbReference type="Pfam" id="PF00570">
    <property type="entry name" value="HRDC"/>
    <property type="match status" value="1"/>
</dbReference>
<dbReference type="Gene3D" id="3.40.50.300">
    <property type="entry name" value="P-loop containing nucleotide triphosphate hydrolases"/>
    <property type="match status" value="2"/>
</dbReference>
<keyword evidence="8" id="KW-0238">DNA-binding</keyword>
<name>A0A7V4XRF8_9BACT</name>
<dbReference type="AlphaFoldDB" id="A0A7V4XRF8"/>
<evidence type="ECO:0000313" key="18">
    <source>
        <dbReference type="EMBL" id="HGY93799.1"/>
    </source>
</evidence>
<evidence type="ECO:0000256" key="8">
    <source>
        <dbReference type="ARBA" id="ARBA00023125"/>
    </source>
</evidence>
<evidence type="ECO:0000259" key="17">
    <source>
        <dbReference type="PROSITE" id="PS51194"/>
    </source>
</evidence>
<evidence type="ECO:0000256" key="1">
    <source>
        <dbReference type="ARBA" id="ARBA00001946"/>
    </source>
</evidence>
<dbReference type="GO" id="GO:0003677">
    <property type="term" value="F:DNA binding"/>
    <property type="evidence" value="ECO:0007669"/>
    <property type="project" value="UniProtKB-KW"/>
</dbReference>
<comment type="similarity">
    <text evidence="2">Belongs to the helicase family. RecQ subfamily.</text>
</comment>
<dbReference type="SMART" id="SM00487">
    <property type="entry name" value="DEXDc"/>
    <property type="match status" value="1"/>
</dbReference>
<evidence type="ECO:0000256" key="11">
    <source>
        <dbReference type="ARBA" id="ARBA00034808"/>
    </source>
</evidence>
<evidence type="ECO:0000256" key="10">
    <source>
        <dbReference type="ARBA" id="ARBA00034617"/>
    </source>
</evidence>
<accession>A0A7V4XRF8</accession>
<dbReference type="SUPFAM" id="SSF52540">
    <property type="entry name" value="P-loop containing nucleoside triphosphate hydrolases"/>
    <property type="match status" value="1"/>
</dbReference>
<evidence type="ECO:0000259" key="16">
    <source>
        <dbReference type="PROSITE" id="PS51192"/>
    </source>
</evidence>
<reference evidence="18" key="1">
    <citation type="journal article" date="2020" name="mSystems">
        <title>Genome- and Community-Level Interaction Insights into Carbon Utilization and Element Cycling Functions of Hydrothermarchaeota in Hydrothermal Sediment.</title>
        <authorList>
            <person name="Zhou Z."/>
            <person name="Liu Y."/>
            <person name="Xu W."/>
            <person name="Pan J."/>
            <person name="Luo Z.H."/>
            <person name="Li M."/>
        </authorList>
    </citation>
    <scope>NUCLEOTIDE SEQUENCE [LARGE SCALE GENOMIC DNA]</scope>
    <source>
        <strain evidence="18">SpSt-855</strain>
    </source>
</reference>
<dbReference type="CDD" id="cd17920">
    <property type="entry name" value="DEXHc_RecQ"/>
    <property type="match status" value="1"/>
</dbReference>
<organism evidence="18">
    <name type="scientific">Acidobacterium capsulatum</name>
    <dbReference type="NCBI Taxonomy" id="33075"/>
    <lineage>
        <taxon>Bacteria</taxon>
        <taxon>Pseudomonadati</taxon>
        <taxon>Acidobacteriota</taxon>
        <taxon>Terriglobia</taxon>
        <taxon>Terriglobales</taxon>
        <taxon>Acidobacteriaceae</taxon>
        <taxon>Acidobacterium</taxon>
    </lineage>
</organism>
<dbReference type="EC" id="5.6.2.4" evidence="11"/>
<dbReference type="GO" id="GO:0006310">
    <property type="term" value="P:DNA recombination"/>
    <property type="evidence" value="ECO:0007669"/>
    <property type="project" value="InterPro"/>
</dbReference>
<dbReference type="GO" id="GO:0046872">
    <property type="term" value="F:metal ion binding"/>
    <property type="evidence" value="ECO:0007669"/>
    <property type="project" value="UniProtKB-KW"/>
</dbReference>
<gene>
    <name evidence="18" type="ORF">ENW50_03795</name>
</gene>
<feature type="domain" description="Helicase C-terminal" evidence="17">
    <location>
        <begin position="218"/>
        <end position="361"/>
    </location>
</feature>
<dbReference type="InterPro" id="IPR011545">
    <property type="entry name" value="DEAD/DEAH_box_helicase_dom"/>
</dbReference>
<dbReference type="GO" id="GO:0043590">
    <property type="term" value="C:bacterial nucleoid"/>
    <property type="evidence" value="ECO:0007669"/>
    <property type="project" value="TreeGrafter"/>
</dbReference>
<evidence type="ECO:0000256" key="14">
    <source>
        <dbReference type="SAM" id="Coils"/>
    </source>
</evidence>
<dbReference type="InterPro" id="IPR027417">
    <property type="entry name" value="P-loop_NTPase"/>
</dbReference>
<dbReference type="NCBIfam" id="TIGR00614">
    <property type="entry name" value="recQ_fam"/>
    <property type="match status" value="1"/>
</dbReference>
<evidence type="ECO:0000256" key="13">
    <source>
        <dbReference type="ARBA" id="ARBA00044550"/>
    </source>
</evidence>
<evidence type="ECO:0000259" key="15">
    <source>
        <dbReference type="PROSITE" id="PS50967"/>
    </source>
</evidence>
<dbReference type="GO" id="GO:0016787">
    <property type="term" value="F:hydrolase activity"/>
    <property type="evidence" value="ECO:0007669"/>
    <property type="project" value="UniProtKB-KW"/>
</dbReference>
<evidence type="ECO:0000256" key="3">
    <source>
        <dbReference type="ARBA" id="ARBA00022723"/>
    </source>
</evidence>
<dbReference type="InterPro" id="IPR004589">
    <property type="entry name" value="DNA_helicase_ATP-dep_RecQ"/>
</dbReference>
<dbReference type="InterPro" id="IPR002121">
    <property type="entry name" value="HRDC_dom"/>
</dbReference>
<dbReference type="PANTHER" id="PTHR13710:SF105">
    <property type="entry name" value="ATP-DEPENDENT DNA HELICASE Q1"/>
    <property type="match status" value="1"/>
</dbReference>
<dbReference type="FunFam" id="3.40.50.300:FF:001389">
    <property type="entry name" value="ATP-dependent DNA helicase RecQ"/>
    <property type="match status" value="1"/>
</dbReference>